<dbReference type="Proteomes" id="UP000765802">
    <property type="component" value="Unassembled WGS sequence"/>
</dbReference>
<dbReference type="EMBL" id="MBUA01000001">
    <property type="protein sequence ID" value="MBC6489751.1"/>
    <property type="molecule type" value="Genomic_DNA"/>
</dbReference>
<dbReference type="RefSeq" id="WP_187255102.1">
    <property type="nucleotide sequence ID" value="NZ_JBHULF010000006.1"/>
</dbReference>
<protein>
    <submittedName>
        <fullName evidence="1">Uncharacterized protein</fullName>
    </submittedName>
</protein>
<evidence type="ECO:0000313" key="1">
    <source>
        <dbReference type="EMBL" id="MBC6489751.1"/>
    </source>
</evidence>
<comment type="caution">
    <text evidence="1">The sequence shown here is derived from an EMBL/GenBank/DDBJ whole genome shotgun (WGS) entry which is preliminary data.</text>
</comment>
<sequence>MIPPLARWLRFFIGMICLVMVSLGTSSNEKACDSHLGYKVKGFEIKNFTKSCAYNDGLTVGQLRFEFGNWIPEAIRSVTIRLVSLASSRSDFFLSVLYTATPFDFPIYQLLDFKRAPDFVGFLFRLKPF</sequence>
<reference evidence="1 2" key="1">
    <citation type="submission" date="2016-07" db="EMBL/GenBank/DDBJ databases">
        <title>Genome analysis of Flavihumibacter stibioxidans YS-17.</title>
        <authorList>
            <person name="Shi K."/>
            <person name="Han Y."/>
            <person name="Wang G."/>
        </authorList>
    </citation>
    <scope>NUCLEOTIDE SEQUENCE [LARGE SCALE GENOMIC DNA]</scope>
    <source>
        <strain evidence="1 2">YS-17</strain>
    </source>
</reference>
<accession>A0ABR7M401</accession>
<evidence type="ECO:0000313" key="2">
    <source>
        <dbReference type="Proteomes" id="UP000765802"/>
    </source>
</evidence>
<proteinExistence type="predicted"/>
<keyword evidence="2" id="KW-1185">Reference proteome</keyword>
<gene>
    <name evidence="1" type="ORF">BC349_02130</name>
</gene>
<name>A0ABR7M401_9BACT</name>
<organism evidence="1 2">
    <name type="scientific">Flavihumibacter stibioxidans</name>
    <dbReference type="NCBI Taxonomy" id="1834163"/>
    <lineage>
        <taxon>Bacteria</taxon>
        <taxon>Pseudomonadati</taxon>
        <taxon>Bacteroidota</taxon>
        <taxon>Chitinophagia</taxon>
        <taxon>Chitinophagales</taxon>
        <taxon>Chitinophagaceae</taxon>
        <taxon>Flavihumibacter</taxon>
    </lineage>
</organism>